<accession>A0A1N7N435</accession>
<evidence type="ECO:0000256" key="1">
    <source>
        <dbReference type="SAM" id="Phobius"/>
    </source>
</evidence>
<keyword evidence="1" id="KW-1133">Transmembrane helix</keyword>
<dbReference type="Proteomes" id="UP000186246">
    <property type="component" value="Unassembled WGS sequence"/>
</dbReference>
<organism evidence="3 4">
    <name type="scientific">Chryseobacterium piscicola</name>
    <dbReference type="NCBI Taxonomy" id="551459"/>
    <lineage>
        <taxon>Bacteria</taxon>
        <taxon>Pseudomonadati</taxon>
        <taxon>Bacteroidota</taxon>
        <taxon>Flavobacteriia</taxon>
        <taxon>Flavobacteriales</taxon>
        <taxon>Weeksellaceae</taxon>
        <taxon>Chryseobacterium group</taxon>
        <taxon>Chryseobacterium</taxon>
    </lineage>
</organism>
<reference evidence="3" key="2">
    <citation type="submission" date="2017-01" db="EMBL/GenBank/DDBJ databases">
        <authorList>
            <person name="Mah S.A."/>
            <person name="Swanson W.J."/>
            <person name="Moy G.W."/>
            <person name="Vacquier V.D."/>
        </authorList>
    </citation>
    <scope>NUCLEOTIDE SEQUENCE [LARGE SCALE GENOMIC DNA]</scope>
    <source>
        <strain evidence="3">DSM 21068</strain>
    </source>
</reference>
<evidence type="ECO:0000313" key="3">
    <source>
        <dbReference type="EMBL" id="SIS92921.1"/>
    </source>
</evidence>
<dbReference type="EMBL" id="MUGO01000012">
    <property type="protein sequence ID" value="PQA93766.1"/>
    <property type="molecule type" value="Genomic_DNA"/>
</dbReference>
<keyword evidence="5" id="KW-1185">Reference proteome</keyword>
<feature type="transmembrane region" description="Helical" evidence="1">
    <location>
        <begin position="7"/>
        <end position="25"/>
    </location>
</feature>
<dbReference type="OrthoDB" id="1266370at2"/>
<keyword evidence="1" id="KW-0472">Membrane</keyword>
<name>A0A1N7N435_9FLAO</name>
<protein>
    <submittedName>
        <fullName evidence="3">Uncharacterized protein</fullName>
    </submittedName>
</protein>
<dbReference type="AlphaFoldDB" id="A0A1N7N435"/>
<evidence type="ECO:0000313" key="2">
    <source>
        <dbReference type="EMBL" id="PQA93766.1"/>
    </source>
</evidence>
<evidence type="ECO:0000313" key="5">
    <source>
        <dbReference type="Proteomes" id="UP000238314"/>
    </source>
</evidence>
<proteinExistence type="predicted"/>
<dbReference type="RefSeq" id="WP_076452050.1">
    <property type="nucleotide sequence ID" value="NZ_FTOJ01000006.1"/>
</dbReference>
<dbReference type="STRING" id="551459.SAMN05421796_106173"/>
<feature type="transmembrane region" description="Helical" evidence="1">
    <location>
        <begin position="37"/>
        <end position="54"/>
    </location>
</feature>
<evidence type="ECO:0000313" key="4">
    <source>
        <dbReference type="Proteomes" id="UP000186246"/>
    </source>
</evidence>
<dbReference type="Proteomes" id="UP000238314">
    <property type="component" value="Unassembled WGS sequence"/>
</dbReference>
<reference evidence="2 5" key="1">
    <citation type="submission" date="2016-11" db="EMBL/GenBank/DDBJ databases">
        <title>Whole genomes of Flavobacteriaceae.</title>
        <authorList>
            <person name="Stine C."/>
            <person name="Li C."/>
            <person name="Tadesse D."/>
        </authorList>
    </citation>
    <scope>NUCLEOTIDE SEQUENCE [LARGE SCALE GENOMIC DNA]</scope>
    <source>
        <strain evidence="2 5">DSM 21068</strain>
    </source>
</reference>
<reference evidence="4" key="3">
    <citation type="submission" date="2017-01" db="EMBL/GenBank/DDBJ databases">
        <authorList>
            <person name="Varghese N."/>
            <person name="Submissions S."/>
        </authorList>
    </citation>
    <scope>NUCLEOTIDE SEQUENCE [LARGE SCALE GENOMIC DNA]</scope>
    <source>
        <strain evidence="4">DSM 21068</strain>
    </source>
</reference>
<keyword evidence="1" id="KW-0812">Transmembrane</keyword>
<dbReference type="EMBL" id="FTOJ01000006">
    <property type="protein sequence ID" value="SIS92921.1"/>
    <property type="molecule type" value="Genomic_DNA"/>
</dbReference>
<gene>
    <name evidence="2" type="ORF">B0A70_08220</name>
    <name evidence="3" type="ORF">SAMN05421796_106173</name>
</gene>
<sequence length="68" mass="7538">MKLFGRNHIVLMVITFAILFAMNYIGNNEPDKLERALLTAGCGIVGLTIGLIIYNRGKNDNSPPQNFD</sequence>